<dbReference type="SUPFAM" id="SSF55874">
    <property type="entry name" value="ATPase domain of HSP90 chaperone/DNA topoisomerase II/histidine kinase"/>
    <property type="match status" value="1"/>
</dbReference>
<organism evidence="1 2">
    <name type="scientific">Aeromicrobium piscarium</name>
    <dbReference type="NCBI Taxonomy" id="2590901"/>
    <lineage>
        <taxon>Bacteria</taxon>
        <taxon>Bacillati</taxon>
        <taxon>Actinomycetota</taxon>
        <taxon>Actinomycetes</taxon>
        <taxon>Propionibacteriales</taxon>
        <taxon>Nocardioidaceae</taxon>
        <taxon>Aeromicrobium</taxon>
    </lineage>
</organism>
<protein>
    <submittedName>
        <fullName evidence="1">Sensor histidine kinase</fullName>
    </submittedName>
</protein>
<keyword evidence="2" id="KW-1185">Reference proteome</keyword>
<evidence type="ECO:0000313" key="2">
    <source>
        <dbReference type="Proteomes" id="UP000316988"/>
    </source>
</evidence>
<sequence length="275" mass="29428">MPALPALGHANLRLGPHLDAHRLQVTAQRAGSLDTVTIDLSDASFVTPYGLVFIAVHAEHISRAGRRPLVIAPHDPHVARYIARMKLGGVIEGLGGTHDLPAVRHHDVGDRLLELQRVSDSARTDALAENVHDRLHPADRRAASAMHQSICEIGQNVFQHSGQPHGYIAAQSYDGNRVSFAIGDGGVGLRRSLEPFRHFTDDLDVIDAVLHGGVTSTGKAGRGHGIAHTRGLIAARGGTLTVHTEETVRTVSSSHQTLARRPMSGTLICGDINTQ</sequence>
<keyword evidence="1" id="KW-0418">Kinase</keyword>
<name>A0A554S738_9ACTN</name>
<evidence type="ECO:0000313" key="1">
    <source>
        <dbReference type="EMBL" id="TSD62173.1"/>
    </source>
</evidence>
<gene>
    <name evidence="1" type="ORF">FNM00_12505</name>
</gene>
<dbReference type="GO" id="GO:0016301">
    <property type="term" value="F:kinase activity"/>
    <property type="evidence" value="ECO:0007669"/>
    <property type="project" value="UniProtKB-KW"/>
</dbReference>
<reference evidence="1 2" key="1">
    <citation type="submission" date="2019-07" db="EMBL/GenBank/DDBJ databases">
        <authorList>
            <person name="Zhao L.H."/>
        </authorList>
    </citation>
    <scope>NUCLEOTIDE SEQUENCE [LARGE SCALE GENOMIC DNA]</scope>
    <source>
        <strain evidence="1 2">Co35</strain>
    </source>
</reference>
<accession>A0A554S738</accession>
<keyword evidence="1" id="KW-0808">Transferase</keyword>
<dbReference type="Gene3D" id="3.30.565.10">
    <property type="entry name" value="Histidine kinase-like ATPase, C-terminal domain"/>
    <property type="match status" value="1"/>
</dbReference>
<comment type="caution">
    <text evidence="1">The sequence shown here is derived from an EMBL/GenBank/DDBJ whole genome shotgun (WGS) entry which is preliminary data.</text>
</comment>
<dbReference type="AlphaFoldDB" id="A0A554S738"/>
<dbReference type="RefSeq" id="WP_143913888.1">
    <property type="nucleotide sequence ID" value="NZ_VLNT01000010.1"/>
</dbReference>
<proteinExistence type="predicted"/>
<dbReference type="Proteomes" id="UP000316988">
    <property type="component" value="Unassembled WGS sequence"/>
</dbReference>
<dbReference type="InterPro" id="IPR036890">
    <property type="entry name" value="HATPase_C_sf"/>
</dbReference>
<dbReference type="OrthoDB" id="3334481at2"/>
<dbReference type="EMBL" id="VLNT01000010">
    <property type="protein sequence ID" value="TSD62173.1"/>
    <property type="molecule type" value="Genomic_DNA"/>
</dbReference>